<evidence type="ECO:0000313" key="4">
    <source>
        <dbReference type="EMBL" id="QDT07209.1"/>
    </source>
</evidence>
<dbReference type="Pfam" id="PF13194">
    <property type="entry name" value="DUF4010"/>
    <property type="match status" value="1"/>
</dbReference>
<dbReference type="AlphaFoldDB" id="A0A517NJA6"/>
<dbReference type="PANTHER" id="PTHR39084:SF1">
    <property type="entry name" value="DUF4010 DOMAIN-CONTAINING PROTEIN"/>
    <property type="match status" value="1"/>
</dbReference>
<evidence type="ECO:0000259" key="3">
    <source>
        <dbReference type="Pfam" id="PF13194"/>
    </source>
</evidence>
<dbReference type="KEGG" id="rlc:K227x_56340"/>
<feature type="transmembrane region" description="Helical" evidence="1">
    <location>
        <begin position="286"/>
        <end position="307"/>
    </location>
</feature>
<feature type="transmembrane region" description="Helical" evidence="1">
    <location>
        <begin position="120"/>
        <end position="146"/>
    </location>
</feature>
<evidence type="ECO:0000313" key="5">
    <source>
        <dbReference type="Proteomes" id="UP000318538"/>
    </source>
</evidence>
<feature type="transmembrane region" description="Helical" evidence="1">
    <location>
        <begin position="353"/>
        <end position="374"/>
    </location>
</feature>
<proteinExistence type="predicted"/>
<dbReference type="InterPro" id="IPR049177">
    <property type="entry name" value="MgtC_SapB_SrpB_YhiD_N"/>
</dbReference>
<keyword evidence="1" id="KW-1133">Transmembrane helix</keyword>
<protein>
    <submittedName>
        <fullName evidence="4">MgtC family protein</fullName>
    </submittedName>
</protein>
<feature type="transmembrane region" description="Helical" evidence="1">
    <location>
        <begin position="197"/>
        <end position="215"/>
    </location>
</feature>
<dbReference type="EMBL" id="CP036525">
    <property type="protein sequence ID" value="QDT07209.1"/>
    <property type="molecule type" value="Genomic_DNA"/>
</dbReference>
<gene>
    <name evidence="4" type="ORF">K227x_56340</name>
</gene>
<feature type="transmembrane region" description="Helical" evidence="1">
    <location>
        <begin position="31"/>
        <end position="50"/>
    </location>
</feature>
<feature type="transmembrane region" description="Helical" evidence="1">
    <location>
        <begin position="56"/>
        <end position="74"/>
    </location>
</feature>
<name>A0A517NJA6_9BACT</name>
<feature type="transmembrane region" description="Helical" evidence="1">
    <location>
        <begin position="386"/>
        <end position="407"/>
    </location>
</feature>
<keyword evidence="5" id="KW-1185">Reference proteome</keyword>
<dbReference type="PANTHER" id="PTHR39084">
    <property type="entry name" value="MEMBRANE PROTEIN-RELATED"/>
    <property type="match status" value="1"/>
</dbReference>
<dbReference type="Pfam" id="PF02308">
    <property type="entry name" value="MgtC"/>
    <property type="match status" value="1"/>
</dbReference>
<keyword evidence="1" id="KW-0812">Transmembrane</keyword>
<feature type="transmembrane region" description="Helical" evidence="1">
    <location>
        <begin position="222"/>
        <end position="244"/>
    </location>
</feature>
<feature type="transmembrane region" description="Helical" evidence="1">
    <location>
        <begin position="327"/>
        <end position="346"/>
    </location>
</feature>
<feature type="transmembrane region" description="Helical" evidence="1">
    <location>
        <begin position="256"/>
        <end position="274"/>
    </location>
</feature>
<dbReference type="InterPro" id="IPR025105">
    <property type="entry name" value="DUF4010"/>
</dbReference>
<evidence type="ECO:0000259" key="2">
    <source>
        <dbReference type="Pfam" id="PF02308"/>
    </source>
</evidence>
<accession>A0A517NJA6</accession>
<evidence type="ECO:0000256" key="1">
    <source>
        <dbReference type="SAM" id="Phobius"/>
    </source>
</evidence>
<dbReference type="Proteomes" id="UP000318538">
    <property type="component" value="Chromosome"/>
</dbReference>
<feature type="transmembrane region" description="Helical" evidence="1">
    <location>
        <begin position="81"/>
        <end position="100"/>
    </location>
</feature>
<sequence length="451" mass="48132">MRLEKSRSTSVQILKTVRLDPFAGCAPMEPYLALAISLGLGLLVGLQRQWKVSEIAGIRTFPLITIFGTLCMMVGGDQQAVVCAAGMISIAIMLMIANVAKIRAGQFDAGMTTEVAALLMFGIGCAVGVGQTGPAIVATGIAAVLLHWKRRLHGWVDAMTDKDLRSVMHLALIGLVILPVLPDRTYGPYGVLNPYDIWRMVVLIVGISMVAYVAYKLLGARVGAILGGVLGGLISSTATAVSYARQTKLAPETSGMAALVILIASTIVNFRVLVEIGLVAPSLLKFAALPISALLLLMAVECVLLYWPLRKMEAQAADHDNPAQLKPAIIFGILYALVLFMVAAAKEMFGDQALYWIAGVSGLTDMDAITLSTAKMFNEDHIDAGTAWRVIMVATMSNLFFKAAAVAMLGSRTLLLYVACTFGIAALGGAALLAFWPQIDVTQLRFSDFTY</sequence>
<keyword evidence="1" id="KW-0472">Membrane</keyword>
<feature type="domain" description="MgtC/SapB/SrpB/YhiD N-terminal" evidence="2">
    <location>
        <begin position="34"/>
        <end position="154"/>
    </location>
</feature>
<feature type="domain" description="DUF4010" evidence="3">
    <location>
        <begin position="202"/>
        <end position="410"/>
    </location>
</feature>
<organism evidence="4 5">
    <name type="scientific">Rubripirellula lacrimiformis</name>
    <dbReference type="NCBI Taxonomy" id="1930273"/>
    <lineage>
        <taxon>Bacteria</taxon>
        <taxon>Pseudomonadati</taxon>
        <taxon>Planctomycetota</taxon>
        <taxon>Planctomycetia</taxon>
        <taxon>Pirellulales</taxon>
        <taxon>Pirellulaceae</taxon>
        <taxon>Rubripirellula</taxon>
    </lineage>
</organism>
<feature type="transmembrane region" description="Helical" evidence="1">
    <location>
        <begin position="414"/>
        <end position="436"/>
    </location>
</feature>
<reference evidence="4 5" key="1">
    <citation type="submission" date="2019-02" db="EMBL/GenBank/DDBJ databases">
        <title>Deep-cultivation of Planctomycetes and their phenomic and genomic characterization uncovers novel biology.</title>
        <authorList>
            <person name="Wiegand S."/>
            <person name="Jogler M."/>
            <person name="Boedeker C."/>
            <person name="Pinto D."/>
            <person name="Vollmers J."/>
            <person name="Rivas-Marin E."/>
            <person name="Kohn T."/>
            <person name="Peeters S.H."/>
            <person name="Heuer A."/>
            <person name="Rast P."/>
            <person name="Oberbeckmann S."/>
            <person name="Bunk B."/>
            <person name="Jeske O."/>
            <person name="Meyerdierks A."/>
            <person name="Storesund J.E."/>
            <person name="Kallscheuer N."/>
            <person name="Luecker S."/>
            <person name="Lage O.M."/>
            <person name="Pohl T."/>
            <person name="Merkel B.J."/>
            <person name="Hornburger P."/>
            <person name="Mueller R.-W."/>
            <person name="Bruemmer F."/>
            <person name="Labrenz M."/>
            <person name="Spormann A.M."/>
            <person name="Op den Camp H."/>
            <person name="Overmann J."/>
            <person name="Amann R."/>
            <person name="Jetten M.S.M."/>
            <person name="Mascher T."/>
            <person name="Medema M.H."/>
            <person name="Devos D.P."/>
            <person name="Kaster A.-K."/>
            <person name="Ovreas L."/>
            <person name="Rohde M."/>
            <person name="Galperin M.Y."/>
            <person name="Jogler C."/>
        </authorList>
    </citation>
    <scope>NUCLEOTIDE SEQUENCE [LARGE SCALE GENOMIC DNA]</scope>
    <source>
        <strain evidence="4 5">K22_7</strain>
    </source>
</reference>
<feature type="transmembrane region" description="Helical" evidence="1">
    <location>
        <begin position="167"/>
        <end position="185"/>
    </location>
</feature>